<reference evidence="1" key="1">
    <citation type="submission" date="2022-02" db="EMBL/GenBank/DDBJ databases">
        <title>Plant Genome Project.</title>
        <authorList>
            <person name="Zhang R.-G."/>
        </authorList>
    </citation>
    <scope>NUCLEOTIDE SEQUENCE</scope>
    <source>
        <strain evidence="1">AT1</strain>
    </source>
</reference>
<keyword evidence="2" id="KW-1185">Reference proteome</keyword>
<dbReference type="EMBL" id="CM046398">
    <property type="protein sequence ID" value="KAI8530693.1"/>
    <property type="molecule type" value="Genomic_DNA"/>
</dbReference>
<dbReference type="Proteomes" id="UP001062846">
    <property type="component" value="Chromosome 11"/>
</dbReference>
<protein>
    <submittedName>
        <fullName evidence="1">Uncharacterized protein</fullName>
    </submittedName>
</protein>
<gene>
    <name evidence="1" type="ORF">RHMOL_Rhmol11G0079400</name>
</gene>
<organism evidence="1 2">
    <name type="scientific">Rhododendron molle</name>
    <name type="common">Chinese azalea</name>
    <name type="synonym">Azalea mollis</name>
    <dbReference type="NCBI Taxonomy" id="49168"/>
    <lineage>
        <taxon>Eukaryota</taxon>
        <taxon>Viridiplantae</taxon>
        <taxon>Streptophyta</taxon>
        <taxon>Embryophyta</taxon>
        <taxon>Tracheophyta</taxon>
        <taxon>Spermatophyta</taxon>
        <taxon>Magnoliopsida</taxon>
        <taxon>eudicotyledons</taxon>
        <taxon>Gunneridae</taxon>
        <taxon>Pentapetalae</taxon>
        <taxon>asterids</taxon>
        <taxon>Ericales</taxon>
        <taxon>Ericaceae</taxon>
        <taxon>Ericoideae</taxon>
        <taxon>Rhodoreae</taxon>
        <taxon>Rhododendron</taxon>
    </lineage>
</organism>
<evidence type="ECO:0000313" key="2">
    <source>
        <dbReference type="Proteomes" id="UP001062846"/>
    </source>
</evidence>
<proteinExistence type="predicted"/>
<name>A0ACC0LRB8_RHOML</name>
<comment type="caution">
    <text evidence="1">The sequence shown here is derived from an EMBL/GenBank/DDBJ whole genome shotgun (WGS) entry which is preliminary data.</text>
</comment>
<accession>A0ACC0LRB8</accession>
<sequence>MALLILPALLENLNFLIQTEVGLLWEVDKEMKKLSSTLSAIEAVLEDAEQKKLQDKAIQDWLRKLKGAAYEVDDILDDCATEALRWETKGQTSSSLKKVSTSLLHPFENIKFCHKIGNRMKEITKDLSAIAEERNKFH</sequence>
<evidence type="ECO:0000313" key="1">
    <source>
        <dbReference type="EMBL" id="KAI8530693.1"/>
    </source>
</evidence>